<reference evidence="2" key="1">
    <citation type="submission" date="2019-12" db="EMBL/GenBank/DDBJ databases">
        <title>Genome sequencing and annotation of Brassica cretica.</title>
        <authorList>
            <person name="Studholme D.J."/>
            <person name="Sarris P."/>
        </authorList>
    </citation>
    <scope>NUCLEOTIDE SEQUENCE</scope>
    <source>
        <strain evidence="2">PFS-109/04</strain>
        <tissue evidence="2">Leaf</tissue>
    </source>
</reference>
<dbReference type="AlphaFoldDB" id="A0A8S9R0I1"/>
<accession>A0A8S9R0I1</accession>
<organism evidence="2 3">
    <name type="scientific">Brassica cretica</name>
    <name type="common">Mustard</name>
    <dbReference type="NCBI Taxonomy" id="69181"/>
    <lineage>
        <taxon>Eukaryota</taxon>
        <taxon>Viridiplantae</taxon>
        <taxon>Streptophyta</taxon>
        <taxon>Embryophyta</taxon>
        <taxon>Tracheophyta</taxon>
        <taxon>Spermatophyta</taxon>
        <taxon>Magnoliopsida</taxon>
        <taxon>eudicotyledons</taxon>
        <taxon>Gunneridae</taxon>
        <taxon>Pentapetalae</taxon>
        <taxon>rosids</taxon>
        <taxon>malvids</taxon>
        <taxon>Brassicales</taxon>
        <taxon>Brassicaceae</taxon>
        <taxon>Brassiceae</taxon>
        <taxon>Brassica</taxon>
    </lineage>
</organism>
<protein>
    <submittedName>
        <fullName evidence="2">Uncharacterized protein</fullName>
    </submittedName>
</protein>
<feature type="compositionally biased region" description="Basic and acidic residues" evidence="1">
    <location>
        <begin position="132"/>
        <end position="159"/>
    </location>
</feature>
<feature type="compositionally biased region" description="Acidic residues" evidence="1">
    <location>
        <begin position="172"/>
        <end position="183"/>
    </location>
</feature>
<sequence length="228" mass="26519">MCGVKFTPVYENSTMKARDNKTEQHHLTSMSTQCSNFESTISHSLPHLQSKLFSLKNNLYLSSRSRVTNEREQPSISSRLLLIQEQIIRNPKRTVQANDRHTNSQRRSQQRPNTRHKHDHNRRHDKTKQRLAIREATSEHNQRPVRRPEEVEEYPRGEEREEDEERERVGEEGEGEDEGDDGGVVDFEVGEVLADPGEGVGERVGSLANDGECRRRRHWCRWSVSVWG</sequence>
<dbReference type="Proteomes" id="UP000712600">
    <property type="component" value="Unassembled WGS sequence"/>
</dbReference>
<evidence type="ECO:0000313" key="2">
    <source>
        <dbReference type="EMBL" id="KAF3558694.1"/>
    </source>
</evidence>
<proteinExistence type="predicted"/>
<gene>
    <name evidence="2" type="ORF">F2Q69_00017740</name>
</gene>
<feature type="region of interest" description="Disordered" evidence="1">
    <location>
        <begin position="91"/>
        <end position="184"/>
    </location>
</feature>
<evidence type="ECO:0000313" key="3">
    <source>
        <dbReference type="Proteomes" id="UP000712600"/>
    </source>
</evidence>
<dbReference type="EMBL" id="QGKX02000996">
    <property type="protein sequence ID" value="KAF3558694.1"/>
    <property type="molecule type" value="Genomic_DNA"/>
</dbReference>
<comment type="caution">
    <text evidence="2">The sequence shown here is derived from an EMBL/GenBank/DDBJ whole genome shotgun (WGS) entry which is preliminary data.</text>
</comment>
<feature type="compositionally biased region" description="Basic residues" evidence="1">
    <location>
        <begin position="113"/>
        <end position="131"/>
    </location>
</feature>
<evidence type="ECO:0000256" key="1">
    <source>
        <dbReference type="SAM" id="MobiDB-lite"/>
    </source>
</evidence>
<name>A0A8S9R0I1_BRACR</name>